<dbReference type="PRINTS" id="PR01543">
    <property type="entry name" value="ANATRNSFRASE"/>
</dbReference>
<name>A0A1H4CJI3_BIZPA</name>
<dbReference type="PANTHER" id="PTHR11786:SF0">
    <property type="entry name" value="ARYLAMINE N-ACETYLTRANSFERASE 4-RELATED"/>
    <property type="match status" value="1"/>
</dbReference>
<organism evidence="3 4">
    <name type="scientific">Bizionia paragorgiae</name>
    <dbReference type="NCBI Taxonomy" id="283786"/>
    <lineage>
        <taxon>Bacteria</taxon>
        <taxon>Pseudomonadati</taxon>
        <taxon>Bacteroidota</taxon>
        <taxon>Flavobacteriia</taxon>
        <taxon>Flavobacteriales</taxon>
        <taxon>Flavobacteriaceae</taxon>
        <taxon>Bizionia</taxon>
    </lineage>
</organism>
<dbReference type="Pfam" id="PF00797">
    <property type="entry name" value="Acetyltransf_2"/>
    <property type="match status" value="1"/>
</dbReference>
<dbReference type="SUPFAM" id="SSF54001">
    <property type="entry name" value="Cysteine proteinases"/>
    <property type="match status" value="1"/>
</dbReference>
<keyword evidence="3" id="KW-0808">Transferase</keyword>
<gene>
    <name evidence="3" type="ORF">SAMN04487990_12024</name>
</gene>
<dbReference type="STRING" id="283786.SAMN04487990_12024"/>
<keyword evidence="4" id="KW-1185">Reference proteome</keyword>
<dbReference type="InterPro" id="IPR053710">
    <property type="entry name" value="Arylamine_NAT_domain_sf"/>
</dbReference>
<dbReference type="EMBL" id="FNQK01000020">
    <property type="protein sequence ID" value="SEA60489.1"/>
    <property type="molecule type" value="Genomic_DNA"/>
</dbReference>
<dbReference type="AlphaFoldDB" id="A0A1H4CJI3"/>
<accession>A0A1H4CJI3</accession>
<evidence type="ECO:0000256" key="1">
    <source>
        <dbReference type="ARBA" id="ARBA00006547"/>
    </source>
</evidence>
<dbReference type="RefSeq" id="WP_092136124.1">
    <property type="nucleotide sequence ID" value="NZ_FNQK01000020.1"/>
</dbReference>
<dbReference type="Gene3D" id="3.30.2140.20">
    <property type="match status" value="1"/>
</dbReference>
<evidence type="ECO:0000256" key="2">
    <source>
        <dbReference type="RuleBase" id="RU003452"/>
    </source>
</evidence>
<comment type="similarity">
    <text evidence="1 2">Belongs to the arylamine N-acetyltransferase family.</text>
</comment>
<dbReference type="OrthoDB" id="7181050at2"/>
<evidence type="ECO:0000313" key="3">
    <source>
        <dbReference type="EMBL" id="SEA60489.1"/>
    </source>
</evidence>
<evidence type="ECO:0000313" key="4">
    <source>
        <dbReference type="Proteomes" id="UP000198846"/>
    </source>
</evidence>
<dbReference type="Proteomes" id="UP000198846">
    <property type="component" value="Unassembled WGS sequence"/>
</dbReference>
<reference evidence="3 4" key="1">
    <citation type="submission" date="2016-10" db="EMBL/GenBank/DDBJ databases">
        <authorList>
            <person name="de Groot N.N."/>
        </authorList>
    </citation>
    <scope>NUCLEOTIDE SEQUENCE [LARGE SCALE GENOMIC DNA]</scope>
    <source>
        <strain evidence="3 4">DSM 23842</strain>
    </source>
</reference>
<sequence>MNIENYLKRIQYSGDRTPTLAVLKQLQKQHLLHVPFENLDIHYNTPITLQIDRIYNKVVHNNRGGFCFELNGLFFELLTALQFNAKRISARVYDKTGYGEEFDHFAIIVKIGTTDYLCDVGFGDFSFEPLLIEPNTLQNDVRGTFLIDNYDSHYLRVNKVENENSTPKYIFTTDSREFTDFQAMCNYHQTNPDSHFTQKRLISLPTTDGRRTITGDTLKITASGTTTETIIKNEKEFRQYLRDLFNFKD</sequence>
<dbReference type="GO" id="GO:0016407">
    <property type="term" value="F:acetyltransferase activity"/>
    <property type="evidence" value="ECO:0007669"/>
    <property type="project" value="InterPro"/>
</dbReference>
<dbReference type="InterPro" id="IPR001447">
    <property type="entry name" value="Arylamine_N-AcTrfase"/>
</dbReference>
<dbReference type="PANTHER" id="PTHR11786">
    <property type="entry name" value="N-HYDROXYARYLAMINE O-ACETYLTRANSFERASE"/>
    <property type="match status" value="1"/>
</dbReference>
<proteinExistence type="inferred from homology"/>
<dbReference type="InterPro" id="IPR038765">
    <property type="entry name" value="Papain-like_cys_pep_sf"/>
</dbReference>
<protein>
    <submittedName>
        <fullName evidence="3">N-hydroxyarylamine O-acetyltransferase</fullName>
    </submittedName>
</protein>